<protein>
    <submittedName>
        <fullName evidence="3">Uncharacterized protein LOC105847324 isoform X2</fullName>
    </submittedName>
</protein>
<feature type="signal peptide" evidence="1">
    <location>
        <begin position="1"/>
        <end position="16"/>
    </location>
</feature>
<feature type="chain" id="PRO_5046529595" evidence="1">
    <location>
        <begin position="17"/>
        <end position="106"/>
    </location>
</feature>
<keyword evidence="2" id="KW-1185">Reference proteome</keyword>
<evidence type="ECO:0000256" key="1">
    <source>
        <dbReference type="SAM" id="SignalP"/>
    </source>
</evidence>
<gene>
    <name evidence="3" type="primary">LOC105847324</name>
</gene>
<evidence type="ECO:0000313" key="2">
    <source>
        <dbReference type="Proteomes" id="UP001652625"/>
    </source>
</evidence>
<accession>A0ABM4BHI5</accession>
<name>A0ABM4BHI5_HYDVU</name>
<keyword evidence="1" id="KW-0732">Signal</keyword>
<dbReference type="GeneID" id="105847324"/>
<dbReference type="RefSeq" id="XP_065648489.1">
    <property type="nucleotide sequence ID" value="XM_065792417.1"/>
</dbReference>
<reference evidence="3" key="1">
    <citation type="submission" date="2025-08" db="UniProtKB">
        <authorList>
            <consortium name="RefSeq"/>
        </authorList>
    </citation>
    <scope>IDENTIFICATION</scope>
</reference>
<sequence>MKIYFFLLYILHQSLGIPLTPCNPVNCLVNPCQFYQCPNGYQCVPNYCNGCNAVCKPCKMFTCFIDPCKGYRCPAGSQCIPNNCNGCYAVCKYDIMKDSNEDKIDE</sequence>
<proteinExistence type="predicted"/>
<evidence type="ECO:0000313" key="3">
    <source>
        <dbReference type="RefSeq" id="XP_065648489.1"/>
    </source>
</evidence>
<dbReference type="Proteomes" id="UP001652625">
    <property type="component" value="Chromosome 03"/>
</dbReference>
<organism evidence="2 3">
    <name type="scientific">Hydra vulgaris</name>
    <name type="common">Hydra</name>
    <name type="synonym">Hydra attenuata</name>
    <dbReference type="NCBI Taxonomy" id="6087"/>
    <lineage>
        <taxon>Eukaryota</taxon>
        <taxon>Metazoa</taxon>
        <taxon>Cnidaria</taxon>
        <taxon>Hydrozoa</taxon>
        <taxon>Hydroidolina</taxon>
        <taxon>Anthoathecata</taxon>
        <taxon>Aplanulata</taxon>
        <taxon>Hydridae</taxon>
        <taxon>Hydra</taxon>
    </lineage>
</organism>